<evidence type="ECO:0000313" key="4">
    <source>
        <dbReference type="Proteomes" id="UP001627154"/>
    </source>
</evidence>
<organism evidence="3 4">
    <name type="scientific">Trichogramma kaykai</name>
    <dbReference type="NCBI Taxonomy" id="54128"/>
    <lineage>
        <taxon>Eukaryota</taxon>
        <taxon>Metazoa</taxon>
        <taxon>Ecdysozoa</taxon>
        <taxon>Arthropoda</taxon>
        <taxon>Hexapoda</taxon>
        <taxon>Insecta</taxon>
        <taxon>Pterygota</taxon>
        <taxon>Neoptera</taxon>
        <taxon>Endopterygota</taxon>
        <taxon>Hymenoptera</taxon>
        <taxon>Apocrita</taxon>
        <taxon>Proctotrupomorpha</taxon>
        <taxon>Chalcidoidea</taxon>
        <taxon>Trichogrammatidae</taxon>
        <taxon>Trichogramma</taxon>
    </lineage>
</organism>
<name>A0ABD2VSY2_9HYME</name>
<feature type="coiled-coil region" evidence="1">
    <location>
        <begin position="354"/>
        <end position="402"/>
    </location>
</feature>
<evidence type="ECO:0000256" key="2">
    <source>
        <dbReference type="SAM" id="MobiDB-lite"/>
    </source>
</evidence>
<gene>
    <name evidence="3" type="ORF">TKK_020221</name>
</gene>
<dbReference type="InterPro" id="IPR038929">
    <property type="entry name" value="CCDC13"/>
</dbReference>
<evidence type="ECO:0000256" key="1">
    <source>
        <dbReference type="SAM" id="Coils"/>
    </source>
</evidence>
<feature type="coiled-coil region" evidence="1">
    <location>
        <begin position="178"/>
        <end position="307"/>
    </location>
</feature>
<evidence type="ECO:0008006" key="5">
    <source>
        <dbReference type="Google" id="ProtNLM"/>
    </source>
</evidence>
<evidence type="ECO:0000313" key="3">
    <source>
        <dbReference type="EMBL" id="KAL3383856.1"/>
    </source>
</evidence>
<dbReference type="AlphaFoldDB" id="A0ABD2VSY2"/>
<reference evidence="3 4" key="1">
    <citation type="journal article" date="2024" name="bioRxiv">
        <title>A reference genome for Trichogramma kaykai: A tiny desert-dwelling parasitoid wasp with competing sex-ratio distorters.</title>
        <authorList>
            <person name="Culotta J."/>
            <person name="Lindsey A.R."/>
        </authorList>
    </citation>
    <scope>NUCLEOTIDE SEQUENCE [LARGE SCALE GENOMIC DNA]</scope>
    <source>
        <strain evidence="3 4">KSX58</strain>
    </source>
</reference>
<dbReference type="Proteomes" id="UP001627154">
    <property type="component" value="Unassembled WGS sequence"/>
</dbReference>
<dbReference type="PANTHER" id="PTHR31935">
    <property type="entry name" value="COILED-COIL DOMAIN-CONTAINING PROTEIN 13"/>
    <property type="match status" value="1"/>
</dbReference>
<feature type="compositionally biased region" description="Basic residues" evidence="2">
    <location>
        <begin position="1"/>
        <end position="15"/>
    </location>
</feature>
<sequence>MEVIKKSKKPKKRRHRNEDSKKETSLSNYDSTSDDDSQLPEFKIDIQKKRKSRSVETQNGDEGILNLEAQLSTKDEQIKTLTERLHQTKSKLYESKNAYTALKQDFNKAQKLLCSEVGENVSVASLSSQANAGWRGRAEQIRQLQQKVSELQMKLPASELGPKRSLVLRRNSASRLPDREKKQQIENLTHELKEMENALNSAKKKLEISRARVAVLESETNSTKRAMSALSAKSNHDDQLIEALQEELKQVKLKSQERETIAAHQTDKHKREVVLVQSELEASHLHLNNLRRQMEAKERELEQLRCKSGSQSLARSEQALATTVRTSPFESARSSTPVDTNECLAISIAAEAERERLLELVTVLNRRLDREKNDYEQLNESFKREREKSAKLNAKLQKLELERVGLARVNSYRSKAPRICSAAPDGSSKDDVDPEEMRLKYELLQEECLTLKTRLATLQKDKSADLLTFRRTLDQTRKIFKDAYRGKVSNGIDCHSALTI</sequence>
<keyword evidence="1" id="KW-0175">Coiled coil</keyword>
<accession>A0ABD2VSY2</accession>
<comment type="caution">
    <text evidence="3">The sequence shown here is derived from an EMBL/GenBank/DDBJ whole genome shotgun (WGS) entry which is preliminary data.</text>
</comment>
<keyword evidence="4" id="KW-1185">Reference proteome</keyword>
<feature type="region of interest" description="Disordered" evidence="2">
    <location>
        <begin position="1"/>
        <end position="61"/>
    </location>
</feature>
<protein>
    <recommendedName>
        <fullName evidence="5">Coiled-coil domain-containing protein 13</fullName>
    </recommendedName>
</protein>
<proteinExistence type="predicted"/>
<dbReference type="PANTHER" id="PTHR31935:SF1">
    <property type="entry name" value="COILED-COIL DOMAIN-CONTAINING PROTEIN 13"/>
    <property type="match status" value="1"/>
</dbReference>
<dbReference type="EMBL" id="JBJJXI010000181">
    <property type="protein sequence ID" value="KAL3383856.1"/>
    <property type="molecule type" value="Genomic_DNA"/>
</dbReference>